<proteinExistence type="predicted"/>
<protein>
    <submittedName>
        <fullName evidence="3">Uncharacterized protein</fullName>
    </submittedName>
</protein>
<feature type="coiled-coil region" evidence="1">
    <location>
        <begin position="18"/>
        <end position="52"/>
    </location>
</feature>
<organism evidence="3 4">
    <name type="scientific">Ophiobolus disseminans</name>
    <dbReference type="NCBI Taxonomy" id="1469910"/>
    <lineage>
        <taxon>Eukaryota</taxon>
        <taxon>Fungi</taxon>
        <taxon>Dikarya</taxon>
        <taxon>Ascomycota</taxon>
        <taxon>Pezizomycotina</taxon>
        <taxon>Dothideomycetes</taxon>
        <taxon>Pleosporomycetidae</taxon>
        <taxon>Pleosporales</taxon>
        <taxon>Pleosporineae</taxon>
        <taxon>Phaeosphaeriaceae</taxon>
        <taxon>Ophiobolus</taxon>
    </lineage>
</organism>
<keyword evidence="1" id="KW-0175">Coiled coil</keyword>
<evidence type="ECO:0000313" key="3">
    <source>
        <dbReference type="EMBL" id="KAF2824212.1"/>
    </source>
</evidence>
<feature type="region of interest" description="Disordered" evidence="2">
    <location>
        <begin position="230"/>
        <end position="270"/>
    </location>
</feature>
<evidence type="ECO:0000256" key="2">
    <source>
        <dbReference type="SAM" id="MobiDB-lite"/>
    </source>
</evidence>
<gene>
    <name evidence="3" type="ORF">CC86DRAFT_420673</name>
</gene>
<evidence type="ECO:0000313" key="4">
    <source>
        <dbReference type="Proteomes" id="UP000799424"/>
    </source>
</evidence>
<keyword evidence="4" id="KW-1185">Reference proteome</keyword>
<dbReference type="EMBL" id="MU006230">
    <property type="protein sequence ID" value="KAF2824212.1"/>
    <property type="molecule type" value="Genomic_DNA"/>
</dbReference>
<dbReference type="AlphaFoldDB" id="A0A6A6ZT08"/>
<name>A0A6A6ZT08_9PLEO</name>
<dbReference type="Proteomes" id="UP000799424">
    <property type="component" value="Unassembled WGS sequence"/>
</dbReference>
<reference evidence="3" key="1">
    <citation type="journal article" date="2020" name="Stud. Mycol.">
        <title>101 Dothideomycetes genomes: a test case for predicting lifestyles and emergence of pathogens.</title>
        <authorList>
            <person name="Haridas S."/>
            <person name="Albert R."/>
            <person name="Binder M."/>
            <person name="Bloem J."/>
            <person name="Labutti K."/>
            <person name="Salamov A."/>
            <person name="Andreopoulos B."/>
            <person name="Baker S."/>
            <person name="Barry K."/>
            <person name="Bills G."/>
            <person name="Bluhm B."/>
            <person name="Cannon C."/>
            <person name="Castanera R."/>
            <person name="Culley D."/>
            <person name="Daum C."/>
            <person name="Ezra D."/>
            <person name="Gonzalez J."/>
            <person name="Henrissat B."/>
            <person name="Kuo A."/>
            <person name="Liang C."/>
            <person name="Lipzen A."/>
            <person name="Lutzoni F."/>
            <person name="Magnuson J."/>
            <person name="Mondo S."/>
            <person name="Nolan M."/>
            <person name="Ohm R."/>
            <person name="Pangilinan J."/>
            <person name="Park H.-J."/>
            <person name="Ramirez L."/>
            <person name="Alfaro M."/>
            <person name="Sun H."/>
            <person name="Tritt A."/>
            <person name="Yoshinaga Y."/>
            <person name="Zwiers L.-H."/>
            <person name="Turgeon B."/>
            <person name="Goodwin S."/>
            <person name="Spatafora J."/>
            <person name="Crous P."/>
            <person name="Grigoriev I."/>
        </authorList>
    </citation>
    <scope>NUCLEOTIDE SEQUENCE</scope>
    <source>
        <strain evidence="3">CBS 113818</strain>
    </source>
</reference>
<accession>A0A6A6ZT08</accession>
<evidence type="ECO:0000256" key="1">
    <source>
        <dbReference type="SAM" id="Coils"/>
    </source>
</evidence>
<sequence>MDAMRPILDLCRSQELIIDTARSRIEASQHEIEDLERQIAMKKDEIKAAEAQIEETDGFYTTLKGKVASELRQTSIVPEPRPKTMRQEHILPSSPEPSSSPDEGIILLHPKDIEGGAGWVDLVEDGLLLRCPWGWQAQYFKGSGGFISHMNYHHKEEFALVTGAGEKKKFVHYHCRQLTSEERRAYSNDGYGVHIKARVPINEIYRSWLKARREKRSEESTKDVIRCVARPEKRRRVERPPDAGPSRPLAHRLPVAPSVETQTQRIYRRPEVKSLRPFSARFSLSRTQSYNSMAARLGRERKPKE</sequence>